<evidence type="ECO:0000313" key="5">
    <source>
        <dbReference type="Proteomes" id="UP000002696"/>
    </source>
</evidence>
<feature type="region of interest" description="Disordered" evidence="2">
    <location>
        <begin position="22"/>
        <end position="60"/>
    </location>
</feature>
<evidence type="ECO:0000313" key="4">
    <source>
        <dbReference type="EMBL" id="ADK99431.1"/>
    </source>
</evidence>
<organism evidence="4 5">
    <name type="scientific">Brevundimonas subvibrioides (strain ATCC 15264 / DSM 4735 / LMG 14903 / NBRC 16000 / CB 81)</name>
    <name type="common">Caulobacter subvibrioides</name>
    <dbReference type="NCBI Taxonomy" id="633149"/>
    <lineage>
        <taxon>Bacteria</taxon>
        <taxon>Pseudomonadati</taxon>
        <taxon>Pseudomonadota</taxon>
        <taxon>Alphaproteobacteria</taxon>
        <taxon>Caulobacterales</taxon>
        <taxon>Caulobacteraceae</taxon>
        <taxon>Brevundimonas</taxon>
    </lineage>
</organism>
<feature type="coiled-coil region" evidence="1">
    <location>
        <begin position="95"/>
        <end position="155"/>
    </location>
</feature>
<feature type="signal peptide" evidence="3">
    <location>
        <begin position="1"/>
        <end position="23"/>
    </location>
</feature>
<proteinExistence type="predicted"/>
<feature type="chain" id="PRO_5003126699" description="Cell wall hydrolase" evidence="3">
    <location>
        <begin position="24"/>
        <end position="178"/>
    </location>
</feature>
<gene>
    <name evidence="4" type="ordered locus">Bresu_0117</name>
</gene>
<dbReference type="Proteomes" id="UP000002696">
    <property type="component" value="Chromosome"/>
</dbReference>
<dbReference type="AlphaFoldDB" id="D9QIC9"/>
<dbReference type="BioCyc" id="BSUB633149:G1GM8-117-MONOMER"/>
<dbReference type="EMBL" id="CP002102">
    <property type="protein sequence ID" value="ADK99431.1"/>
    <property type="molecule type" value="Genomic_DNA"/>
</dbReference>
<evidence type="ECO:0008006" key="6">
    <source>
        <dbReference type="Google" id="ProtNLM"/>
    </source>
</evidence>
<keyword evidence="5" id="KW-1185">Reference proteome</keyword>
<dbReference type="KEGG" id="bsb:Bresu_0117"/>
<keyword evidence="3" id="KW-0732">Signal</keyword>
<accession>D9QIC9</accession>
<keyword evidence="1" id="KW-0175">Coiled coil</keyword>
<dbReference type="RefSeq" id="WP_013267536.1">
    <property type="nucleotide sequence ID" value="NC_014375.1"/>
</dbReference>
<reference evidence="5" key="1">
    <citation type="journal article" date="2011" name="J. Bacteriol.">
        <title>Genome sequences of eight morphologically diverse alphaproteobacteria.</title>
        <authorList>
            <consortium name="US DOE Joint Genome Institute"/>
            <person name="Brown P.J."/>
            <person name="Kysela D.T."/>
            <person name="Buechlein A."/>
            <person name="Hemmerich C."/>
            <person name="Brun Y.V."/>
        </authorList>
    </citation>
    <scope>NUCLEOTIDE SEQUENCE [LARGE SCALE GENOMIC DNA]</scope>
    <source>
        <strain evidence="5">ATCC 15264 / DSM 4735 / LMG 14903 / NBRC 16000 / CB 81</strain>
    </source>
</reference>
<dbReference type="STRING" id="633149.Bresu_0117"/>
<dbReference type="OrthoDB" id="7205994at2"/>
<evidence type="ECO:0000256" key="1">
    <source>
        <dbReference type="SAM" id="Coils"/>
    </source>
</evidence>
<dbReference type="HOGENOM" id="CLU_1648902_0_0_5"/>
<protein>
    <recommendedName>
        <fullName evidence="6">Cell wall hydrolase</fullName>
    </recommendedName>
</protein>
<name>D9QIC9_BRESC</name>
<sequence length="178" mass="19417">MTVTTPVTLALAALLMTAGTGHAQKTDPRATQVPVQAQNGSTSDPVDRLLSPTDAATPAVPAVNDGEAYHRADDAQQDPAELRTTRALNDEIASRNQLAENQERADREAYELERARYQATVDQATRDRLAYEEAARQAEAARRQWELDRDAAERARGQYAADLLACRAGDRSRCGSPK</sequence>
<dbReference type="InParanoid" id="D9QIC9"/>
<evidence type="ECO:0000256" key="3">
    <source>
        <dbReference type="SAM" id="SignalP"/>
    </source>
</evidence>
<feature type="compositionally biased region" description="Polar residues" evidence="2">
    <location>
        <begin position="33"/>
        <end position="44"/>
    </location>
</feature>
<evidence type="ECO:0000256" key="2">
    <source>
        <dbReference type="SAM" id="MobiDB-lite"/>
    </source>
</evidence>